<protein>
    <submittedName>
        <fullName evidence="1">Uncharacterized protein</fullName>
    </submittedName>
</protein>
<organism evidence="1">
    <name type="scientific">viral metagenome</name>
    <dbReference type="NCBI Taxonomy" id="1070528"/>
    <lineage>
        <taxon>unclassified sequences</taxon>
        <taxon>metagenomes</taxon>
        <taxon>organismal metagenomes</taxon>
    </lineage>
</organism>
<dbReference type="AlphaFoldDB" id="A0A6C0ADX2"/>
<name>A0A6C0ADX2_9ZZZZ</name>
<sequence length="42" mass="5229">MDFYKNNEKNFRVIKEYIKMALLSENLELKEDLMFYGFKLDF</sequence>
<dbReference type="EMBL" id="MN740593">
    <property type="protein sequence ID" value="QHS77670.1"/>
    <property type="molecule type" value="Genomic_DNA"/>
</dbReference>
<evidence type="ECO:0000313" key="1">
    <source>
        <dbReference type="EMBL" id="QHS77670.1"/>
    </source>
</evidence>
<accession>A0A6C0ADX2</accession>
<proteinExistence type="predicted"/>
<reference evidence="1" key="1">
    <citation type="journal article" date="2020" name="Nature">
        <title>Giant virus diversity and host interactions through global metagenomics.</title>
        <authorList>
            <person name="Schulz F."/>
            <person name="Roux S."/>
            <person name="Paez-Espino D."/>
            <person name="Jungbluth S."/>
            <person name="Walsh D.A."/>
            <person name="Denef V.J."/>
            <person name="McMahon K.D."/>
            <person name="Konstantinidis K.T."/>
            <person name="Eloe-Fadrosh E.A."/>
            <person name="Kyrpides N.C."/>
            <person name="Woyke T."/>
        </authorList>
    </citation>
    <scope>NUCLEOTIDE SEQUENCE</scope>
    <source>
        <strain evidence="1">GVMAG-S-1021933-23</strain>
    </source>
</reference>